<dbReference type="OrthoDB" id="165382at2759"/>
<sequence>MADSDENMRILEFVIGFVVSVLASIMYAAGLNLLKADHVKNSALPKEKQRVDCCRPLWHLGLYLYIVSQAVGSTIALNYLKTQWVAPLGSVSLIFNCIFAKMLVGTEITRRHIIGTIIVLISVCWVVFFGGQNNSHVESSLTLRSLESLITQKSFIIYFSILNILSILLFLIGGIYFDLILLNEKRKESMRYFKSIETARLKTYCGMIMATVAGLYASQTLLLAKSG</sequence>
<proteinExistence type="predicted"/>
<feature type="transmembrane region" description="Helical" evidence="5">
    <location>
        <begin position="113"/>
        <end position="131"/>
    </location>
</feature>
<dbReference type="GO" id="GO:0015095">
    <property type="term" value="F:magnesium ion transmembrane transporter activity"/>
    <property type="evidence" value="ECO:0007669"/>
    <property type="project" value="InterPro"/>
</dbReference>
<comment type="caution">
    <text evidence="6">The sequence shown here is derived from an EMBL/GenBank/DDBJ whole genome shotgun (WGS) entry which is preliminary data.</text>
</comment>
<dbReference type="GO" id="GO:0016020">
    <property type="term" value="C:membrane"/>
    <property type="evidence" value="ECO:0007669"/>
    <property type="project" value="UniProtKB-SubCell"/>
</dbReference>
<accession>A0A9W4WJ79</accession>
<keyword evidence="7" id="KW-1185">Reference proteome</keyword>
<gene>
    <name evidence="6" type="ORF">FWILDA_LOCUS2283</name>
</gene>
<evidence type="ECO:0000256" key="2">
    <source>
        <dbReference type="ARBA" id="ARBA00022692"/>
    </source>
</evidence>
<evidence type="ECO:0000256" key="5">
    <source>
        <dbReference type="SAM" id="Phobius"/>
    </source>
</evidence>
<evidence type="ECO:0000256" key="1">
    <source>
        <dbReference type="ARBA" id="ARBA00004141"/>
    </source>
</evidence>
<evidence type="ECO:0000256" key="3">
    <source>
        <dbReference type="ARBA" id="ARBA00022989"/>
    </source>
</evidence>
<reference evidence="6" key="1">
    <citation type="submission" date="2022-08" db="EMBL/GenBank/DDBJ databases">
        <authorList>
            <person name="Kallberg Y."/>
            <person name="Tangrot J."/>
            <person name="Rosling A."/>
        </authorList>
    </citation>
    <scope>NUCLEOTIDE SEQUENCE</scope>
    <source>
        <strain evidence="6">Wild A</strain>
    </source>
</reference>
<keyword evidence="2 5" id="KW-0812">Transmembrane</keyword>
<dbReference type="Pfam" id="PF05653">
    <property type="entry name" value="Mg_trans_NIPA"/>
    <property type="match status" value="1"/>
</dbReference>
<protein>
    <submittedName>
        <fullName evidence="6">3510_t:CDS:1</fullName>
    </submittedName>
</protein>
<feature type="transmembrane region" description="Helical" evidence="5">
    <location>
        <begin position="13"/>
        <end position="36"/>
    </location>
</feature>
<dbReference type="EMBL" id="CAMKVN010000255">
    <property type="protein sequence ID" value="CAI2165868.1"/>
    <property type="molecule type" value="Genomic_DNA"/>
</dbReference>
<keyword evidence="4 5" id="KW-0472">Membrane</keyword>
<evidence type="ECO:0000313" key="6">
    <source>
        <dbReference type="EMBL" id="CAI2165868.1"/>
    </source>
</evidence>
<dbReference type="AlphaFoldDB" id="A0A9W4WJ79"/>
<feature type="transmembrane region" description="Helical" evidence="5">
    <location>
        <begin position="203"/>
        <end position="224"/>
    </location>
</feature>
<evidence type="ECO:0000313" key="7">
    <source>
        <dbReference type="Proteomes" id="UP001153678"/>
    </source>
</evidence>
<dbReference type="PANTHER" id="PTHR12570">
    <property type="match status" value="1"/>
</dbReference>
<dbReference type="Proteomes" id="UP001153678">
    <property type="component" value="Unassembled WGS sequence"/>
</dbReference>
<feature type="transmembrane region" description="Helical" evidence="5">
    <location>
        <begin position="155"/>
        <end position="182"/>
    </location>
</feature>
<comment type="subcellular location">
    <subcellularLocation>
        <location evidence="1">Membrane</location>
        <topology evidence="1">Multi-pass membrane protein</topology>
    </subcellularLocation>
</comment>
<feature type="transmembrane region" description="Helical" evidence="5">
    <location>
        <begin position="84"/>
        <end position="104"/>
    </location>
</feature>
<feature type="transmembrane region" description="Helical" evidence="5">
    <location>
        <begin position="57"/>
        <end position="78"/>
    </location>
</feature>
<evidence type="ECO:0000256" key="4">
    <source>
        <dbReference type="ARBA" id="ARBA00023136"/>
    </source>
</evidence>
<organism evidence="6 7">
    <name type="scientific">Funneliformis geosporum</name>
    <dbReference type="NCBI Taxonomy" id="1117311"/>
    <lineage>
        <taxon>Eukaryota</taxon>
        <taxon>Fungi</taxon>
        <taxon>Fungi incertae sedis</taxon>
        <taxon>Mucoromycota</taxon>
        <taxon>Glomeromycotina</taxon>
        <taxon>Glomeromycetes</taxon>
        <taxon>Glomerales</taxon>
        <taxon>Glomeraceae</taxon>
        <taxon>Funneliformis</taxon>
    </lineage>
</organism>
<keyword evidence="3 5" id="KW-1133">Transmembrane helix</keyword>
<dbReference type="PANTHER" id="PTHR12570:SF82">
    <property type="entry name" value="NIPA-LIKE PROTEIN 3"/>
    <property type="match status" value="1"/>
</dbReference>
<dbReference type="InterPro" id="IPR008521">
    <property type="entry name" value="Mg_trans_NIPA"/>
</dbReference>
<name>A0A9W4WJ79_9GLOM</name>